<dbReference type="Gene3D" id="3.40.50.12140">
    <property type="entry name" value="Domain of unknown function DUF4159"/>
    <property type="match status" value="1"/>
</dbReference>
<protein>
    <submittedName>
        <fullName evidence="4">DUF4159 domain-containing protein</fullName>
    </submittedName>
</protein>
<keyword evidence="1" id="KW-0812">Transmembrane</keyword>
<feature type="domain" description="DUF4159" evidence="3">
    <location>
        <begin position="684"/>
        <end position="891"/>
    </location>
</feature>
<organism evidence="4 5">
    <name type="scientific">Dongia sedimenti</name>
    <dbReference type="NCBI Taxonomy" id="3064282"/>
    <lineage>
        <taxon>Bacteria</taxon>
        <taxon>Pseudomonadati</taxon>
        <taxon>Pseudomonadota</taxon>
        <taxon>Alphaproteobacteria</taxon>
        <taxon>Rhodospirillales</taxon>
        <taxon>Dongiaceae</taxon>
        <taxon>Dongia</taxon>
    </lineage>
</organism>
<dbReference type="PANTHER" id="PTHR37464">
    <property type="entry name" value="BLL2463 PROTEIN"/>
    <property type="match status" value="1"/>
</dbReference>
<dbReference type="InterPro" id="IPR024163">
    <property type="entry name" value="Aerotolerance_reg_N"/>
</dbReference>
<dbReference type="CDD" id="cd03143">
    <property type="entry name" value="A4_beta-galactosidase_middle_domain"/>
    <property type="match status" value="1"/>
</dbReference>
<reference evidence="5" key="1">
    <citation type="submission" date="2023-08" db="EMBL/GenBank/DDBJ databases">
        <title>Rhodospirillaceae gen. nov., a novel taxon isolated from the Yangtze River Yuezi River estuary sludge.</title>
        <authorList>
            <person name="Ruan L."/>
        </authorList>
    </citation>
    <scope>NUCLEOTIDE SEQUENCE [LARGE SCALE GENOMIC DNA]</scope>
    <source>
        <strain evidence="5">R-7</strain>
    </source>
</reference>
<dbReference type="SUPFAM" id="SSF52317">
    <property type="entry name" value="Class I glutamine amidotransferase-like"/>
    <property type="match status" value="1"/>
</dbReference>
<feature type="domain" description="Aerotolerance regulator N-terminal" evidence="2">
    <location>
        <begin position="7"/>
        <end position="81"/>
    </location>
</feature>
<evidence type="ECO:0000259" key="3">
    <source>
        <dbReference type="Pfam" id="PF13709"/>
    </source>
</evidence>
<evidence type="ECO:0000313" key="5">
    <source>
        <dbReference type="Proteomes" id="UP001230156"/>
    </source>
</evidence>
<dbReference type="RefSeq" id="WP_379958893.1">
    <property type="nucleotide sequence ID" value="NZ_JAUYVI010000006.1"/>
</dbReference>
<gene>
    <name evidence="4" type="ORF">Q8A70_20550</name>
</gene>
<dbReference type="EMBL" id="JAUYVI010000006">
    <property type="protein sequence ID" value="MDQ7250092.1"/>
    <property type="molecule type" value="Genomic_DNA"/>
</dbReference>
<accession>A0ABU0YSA4</accession>
<dbReference type="NCBIfam" id="TIGR02226">
    <property type="entry name" value="two_anch"/>
    <property type="match status" value="1"/>
</dbReference>
<feature type="transmembrane region" description="Helical" evidence="1">
    <location>
        <begin position="6"/>
        <end position="28"/>
    </location>
</feature>
<feature type="transmembrane region" description="Helical" evidence="1">
    <location>
        <begin position="61"/>
        <end position="83"/>
    </location>
</feature>
<name>A0ABU0YSA4_9PROT</name>
<keyword evidence="1" id="KW-0472">Membrane</keyword>
<keyword evidence="5" id="KW-1185">Reference proteome</keyword>
<dbReference type="Pfam" id="PF13709">
    <property type="entry name" value="DUF4159"/>
    <property type="match status" value="1"/>
</dbReference>
<proteinExistence type="predicted"/>
<keyword evidence="1" id="KW-1133">Transmembrane helix</keyword>
<dbReference type="PANTHER" id="PTHR37464:SF1">
    <property type="entry name" value="BLL2463 PROTEIN"/>
    <property type="match status" value="1"/>
</dbReference>
<dbReference type="Proteomes" id="UP001230156">
    <property type="component" value="Unassembled WGS sequence"/>
</dbReference>
<evidence type="ECO:0000313" key="4">
    <source>
        <dbReference type="EMBL" id="MDQ7250092.1"/>
    </source>
</evidence>
<evidence type="ECO:0000259" key="2">
    <source>
        <dbReference type="Pfam" id="PF07584"/>
    </source>
</evidence>
<dbReference type="Gene3D" id="3.40.50.880">
    <property type="match status" value="1"/>
</dbReference>
<evidence type="ECO:0000256" key="1">
    <source>
        <dbReference type="SAM" id="Phobius"/>
    </source>
</evidence>
<feature type="transmembrane region" description="Helical" evidence="1">
    <location>
        <begin position="647"/>
        <end position="666"/>
    </location>
</feature>
<dbReference type="InterPro" id="IPR025297">
    <property type="entry name" value="DUF4159"/>
</dbReference>
<dbReference type="InterPro" id="IPR029062">
    <property type="entry name" value="Class_I_gatase-like"/>
</dbReference>
<comment type="caution">
    <text evidence="4">The sequence shown here is derived from an EMBL/GenBank/DDBJ whole genome shotgun (WGS) entry which is preliminary data.</text>
</comment>
<sequence length="911" mass="97040">MMSLGGLAFVSPWLLVGLAALPVLWWLLRLTPPAPKRIPFPAIRLLFGLLPKEETPHRTPWWLILLRLAIAALLIVGLSHPLWNAAQPFPRSGPLLLVLDDGWASGPAWGERQAFGQELIAEADREKRGVILLTTAPRPNGQLRPVSLLSADQAAAQLAALQPSPWPVDRAKALELLEAADFAKDLNTVWLADGLADMKAENDRALFDGLSKRGQVTVMDDGPGAVPILLQEPELRPQGITLRAARTVAGAPQRINVRVLDRENHSLGLVTVDFKAPELTATANVDLPIELRSRASQLVLEGGQSAGSIALLDDSGGRKPIGVVTDNPTLGSQPLLGELYYIQRALAPNNEVRIGDLATLTAQPISMIILPDQTALGPDQRAILQKWVERGGMLVRFAGERLSATPDDTLVPARLRQGDRILGGALSWAQPTTLDAFPSSSPFAGLPVPKDIHVQRQVLAEPAIDLGSKTWARLADGTPLVTGAKTGQGTLVLFHVSANAEWSDLALSGLFVQMLDRLVDLAAGAPAGDVDAQKPLPPVAMLDGFGRLAGVPAGVLPISGKDLQDAKIGPQHPPGFYGESKARLALNLSGAVKTLKPLGLAAQPLTRAHTVDFKPWLLAAAFLLLIGDLLIALALRGLLVRPTVRGAAAGTAAMLFAVMLTASPQARAAEESDAQIIAATQAAHLAYVRTGAPEVDATSRAGLKGLTEVLLQRTSADVGDPVGVDLETDDLTFYPLLYWPISGSQKQPSPAAVDRLNKYLAGGGLIFFDTADQNVSGLSGSVGPGAMRLQELTQGMDIPPLVPVPADHVLTRAFYLLKDFPGRWIGGSLWVESANSRINDGVSTVVVGSNDYASAWAIDDYGQPLYPVTPGGERQREMAYRFGVNLVMYSMTGNYKSDQVHVPAILERLGQ</sequence>
<dbReference type="InterPro" id="IPR011933">
    <property type="entry name" value="Double_TM_dom"/>
</dbReference>
<feature type="transmembrane region" description="Helical" evidence="1">
    <location>
        <begin position="616"/>
        <end position="635"/>
    </location>
</feature>
<dbReference type="Pfam" id="PF07584">
    <property type="entry name" value="BatA"/>
    <property type="match status" value="1"/>
</dbReference>